<dbReference type="Proteomes" id="UP000799437">
    <property type="component" value="Unassembled WGS sequence"/>
</dbReference>
<feature type="compositionally biased region" description="Basic residues" evidence="2">
    <location>
        <begin position="545"/>
        <end position="560"/>
    </location>
</feature>
<feature type="region of interest" description="Disordered" evidence="2">
    <location>
        <begin position="537"/>
        <end position="560"/>
    </location>
</feature>
<dbReference type="InterPro" id="IPR039436">
    <property type="entry name" value="Asteroid_dom"/>
</dbReference>
<accession>A0A6A6WFZ7</accession>
<dbReference type="PANTHER" id="PTHR15665">
    <property type="entry name" value="ASTEROID PROTEIN"/>
    <property type="match status" value="1"/>
</dbReference>
<evidence type="ECO:0000313" key="4">
    <source>
        <dbReference type="EMBL" id="KAF2761119.1"/>
    </source>
</evidence>
<dbReference type="InterPro" id="IPR029060">
    <property type="entry name" value="PIN-like_dom_sf"/>
</dbReference>
<dbReference type="RefSeq" id="XP_033603570.1">
    <property type="nucleotide sequence ID" value="XM_033746569.1"/>
</dbReference>
<evidence type="ECO:0000256" key="2">
    <source>
        <dbReference type="SAM" id="MobiDB-lite"/>
    </source>
</evidence>
<evidence type="ECO:0000256" key="1">
    <source>
        <dbReference type="ARBA" id="ARBA00007398"/>
    </source>
</evidence>
<organism evidence="4 5">
    <name type="scientific">Pseudovirgaria hyperparasitica</name>
    <dbReference type="NCBI Taxonomy" id="470096"/>
    <lineage>
        <taxon>Eukaryota</taxon>
        <taxon>Fungi</taxon>
        <taxon>Dikarya</taxon>
        <taxon>Ascomycota</taxon>
        <taxon>Pezizomycotina</taxon>
        <taxon>Dothideomycetes</taxon>
        <taxon>Dothideomycetes incertae sedis</taxon>
        <taxon>Acrospermales</taxon>
        <taxon>Acrospermaceae</taxon>
        <taxon>Pseudovirgaria</taxon>
    </lineage>
</organism>
<dbReference type="EMBL" id="ML996567">
    <property type="protein sequence ID" value="KAF2761119.1"/>
    <property type="molecule type" value="Genomic_DNA"/>
</dbReference>
<dbReference type="SUPFAM" id="SSF88723">
    <property type="entry name" value="PIN domain-like"/>
    <property type="match status" value="1"/>
</dbReference>
<dbReference type="PANTHER" id="PTHR15665:SF1">
    <property type="entry name" value="PROTEIN ASTEROID HOMOLOG 1"/>
    <property type="match status" value="1"/>
</dbReference>
<dbReference type="InterPro" id="IPR026832">
    <property type="entry name" value="Asteroid"/>
</dbReference>
<reference evidence="4" key="1">
    <citation type="journal article" date="2020" name="Stud. Mycol.">
        <title>101 Dothideomycetes genomes: a test case for predicting lifestyles and emergence of pathogens.</title>
        <authorList>
            <person name="Haridas S."/>
            <person name="Albert R."/>
            <person name="Binder M."/>
            <person name="Bloem J."/>
            <person name="Labutti K."/>
            <person name="Salamov A."/>
            <person name="Andreopoulos B."/>
            <person name="Baker S."/>
            <person name="Barry K."/>
            <person name="Bills G."/>
            <person name="Bluhm B."/>
            <person name="Cannon C."/>
            <person name="Castanera R."/>
            <person name="Culley D."/>
            <person name="Daum C."/>
            <person name="Ezra D."/>
            <person name="Gonzalez J."/>
            <person name="Henrissat B."/>
            <person name="Kuo A."/>
            <person name="Liang C."/>
            <person name="Lipzen A."/>
            <person name="Lutzoni F."/>
            <person name="Magnuson J."/>
            <person name="Mondo S."/>
            <person name="Nolan M."/>
            <person name="Ohm R."/>
            <person name="Pangilinan J."/>
            <person name="Park H.-J."/>
            <person name="Ramirez L."/>
            <person name="Alfaro M."/>
            <person name="Sun H."/>
            <person name="Tritt A."/>
            <person name="Yoshinaga Y."/>
            <person name="Zwiers L.-H."/>
            <person name="Turgeon B."/>
            <person name="Goodwin S."/>
            <person name="Spatafora J."/>
            <person name="Crous P."/>
            <person name="Grigoriev I."/>
        </authorList>
    </citation>
    <scope>NUCLEOTIDE SEQUENCE</scope>
    <source>
        <strain evidence="4">CBS 121739</strain>
    </source>
</reference>
<dbReference type="Gene3D" id="3.40.50.1010">
    <property type="entry name" value="5'-nuclease"/>
    <property type="match status" value="1"/>
</dbReference>
<feature type="domain" description="Asteroid" evidence="3">
    <location>
        <begin position="133"/>
        <end position="373"/>
    </location>
</feature>
<protein>
    <recommendedName>
        <fullName evidence="3">Asteroid domain-containing protein</fullName>
    </recommendedName>
</protein>
<name>A0A6A6WFZ7_9PEZI</name>
<dbReference type="GeneID" id="54487623"/>
<evidence type="ECO:0000313" key="5">
    <source>
        <dbReference type="Proteomes" id="UP000799437"/>
    </source>
</evidence>
<evidence type="ECO:0000259" key="3">
    <source>
        <dbReference type="Pfam" id="PF12813"/>
    </source>
</evidence>
<dbReference type="OrthoDB" id="5297549at2759"/>
<sequence>MGIPGFLSKVQPYATSLQFEITNDDKPKQLIIDGPALAHFIFSQEILASGATNTFASTLTYHAIGEATVDWLSKLEAYNGQVKAIYFDGGLPISKRKERLDRLTSSLNRLISFKAKQNIHTRAWALGTFPPLPFLVPAVIEALLLSKYQNMVSLVDGEADDHCATLAHSTGGIVITSDSDLIIHDIGDGTVVFLNDLGVHMPTDESGAMFSVPCFIPRGITRELGVTAMTQVAFQFTLDSHKSLRQCASAALSQDSVGDDIDRFAQPYLHNCHETSFSRTFMTRHLTENIMVDPRVSEYLLHAGVFSSDRLAFSEINSLQSDCRIYMPVLLDDPDKHSPWDSGRYFRQLGYAIARLNGTPGGTREFSRIGHQIGGTYIDSLSQPEIIEHCQTFIENATHIAHLFPGHKQNDRWRLMCMRYVCITRISRGRRLPSKRNMVDLFRGATHGIDWEYIQTSAEYQAVLYSLRILFQCLAVHNSMPSDDQVTEKCKTTIRDLVHRMQPPLKLAEFLAHSEQSEDDSMWERAVTVLLNDLASISPPTKNSQKARKGTKQGKRKRGI</sequence>
<dbReference type="Pfam" id="PF12813">
    <property type="entry name" value="XPG_I_2"/>
    <property type="match status" value="1"/>
</dbReference>
<comment type="similarity">
    <text evidence="1">Belongs to the asteroid family.</text>
</comment>
<dbReference type="AlphaFoldDB" id="A0A6A6WFZ7"/>
<keyword evidence="5" id="KW-1185">Reference proteome</keyword>
<gene>
    <name evidence="4" type="ORF">EJ05DRAFT_497678</name>
</gene>
<proteinExistence type="inferred from homology"/>